<feature type="transmembrane region" description="Helical" evidence="5">
    <location>
        <begin position="36"/>
        <end position="64"/>
    </location>
</feature>
<dbReference type="PROSITE" id="PS50262">
    <property type="entry name" value="G_PROTEIN_RECEP_F1_2"/>
    <property type="match status" value="1"/>
</dbReference>
<dbReference type="PANTHER" id="PTHR46641:SF2">
    <property type="entry name" value="FMRFAMIDE RECEPTOR"/>
    <property type="match status" value="1"/>
</dbReference>
<feature type="transmembrane region" description="Helical" evidence="5">
    <location>
        <begin position="305"/>
        <end position="325"/>
    </location>
</feature>
<accession>A0A0R3W8E8</accession>
<dbReference type="AlphaFoldDB" id="A0A0R3W8E8"/>
<feature type="transmembrane region" description="Helical" evidence="5">
    <location>
        <begin position="76"/>
        <end position="94"/>
    </location>
</feature>
<dbReference type="Proteomes" id="UP000282613">
    <property type="component" value="Unassembled WGS sequence"/>
</dbReference>
<evidence type="ECO:0000313" key="9">
    <source>
        <dbReference type="WBParaSite" id="TASK_0000662801-mRNA-1"/>
    </source>
</evidence>
<evidence type="ECO:0000256" key="3">
    <source>
        <dbReference type="ARBA" id="ARBA00022989"/>
    </source>
</evidence>
<protein>
    <submittedName>
        <fullName evidence="9">G_PROTEIN_RECEP_F1_2 domain-containing protein</fullName>
    </submittedName>
</protein>
<dbReference type="Gene3D" id="1.20.1070.10">
    <property type="entry name" value="Rhodopsin 7-helix transmembrane proteins"/>
    <property type="match status" value="1"/>
</dbReference>
<organism evidence="9">
    <name type="scientific">Taenia asiatica</name>
    <name type="common">Asian tapeworm</name>
    <dbReference type="NCBI Taxonomy" id="60517"/>
    <lineage>
        <taxon>Eukaryota</taxon>
        <taxon>Metazoa</taxon>
        <taxon>Spiralia</taxon>
        <taxon>Lophotrochozoa</taxon>
        <taxon>Platyhelminthes</taxon>
        <taxon>Cestoda</taxon>
        <taxon>Eucestoda</taxon>
        <taxon>Cyclophyllidea</taxon>
        <taxon>Taeniidae</taxon>
        <taxon>Taenia</taxon>
    </lineage>
</organism>
<gene>
    <name evidence="7" type="ORF">TASK_LOCUS6629</name>
</gene>
<dbReference type="InterPro" id="IPR017452">
    <property type="entry name" value="GPCR_Rhodpsn_7TM"/>
</dbReference>
<evidence type="ECO:0000256" key="4">
    <source>
        <dbReference type="ARBA" id="ARBA00023136"/>
    </source>
</evidence>
<dbReference type="GO" id="GO:0016020">
    <property type="term" value="C:membrane"/>
    <property type="evidence" value="ECO:0007669"/>
    <property type="project" value="UniProtKB-SubCell"/>
</dbReference>
<keyword evidence="2 5" id="KW-0812">Transmembrane</keyword>
<evidence type="ECO:0000256" key="1">
    <source>
        <dbReference type="ARBA" id="ARBA00004370"/>
    </source>
</evidence>
<sequence>MSSTIDVVITRCAQFKDPPTCLNATHCNAQPPNSDFLYAIAIVAVTVCCIGVMNNVACLSALLLRHRFTRDTTHRLVVTGASIDFLVVLTGLVISLESSLLPLRLSPTSRLNELLQRSTCAIINCLHLYRTWIALLIGFERYLLVSRPLFFRAHWTLTTVNILLLVCAALVLATRAPLILNIVLNHGTWYVCTPLARSMNTFIDFLFQTVIPLIILPIMSAGVYVTMRKSFRWRGGAVWMIPTTAKHETCKKTAMTVHKAMMTVLMIYIILMMPTLPGGVLRLVLWSGGIKRKCTIQLAKEIMDAVGIVCSLLISSVDFYIYLLCWPRFQKVFMQLIPIPKCRRHGPTKDVNETRQRSYSPLHAARSTVYGETKS</sequence>
<name>A0A0R3W8E8_TAEAS</name>
<dbReference type="STRING" id="60517.A0A0R3W8E8"/>
<comment type="subcellular location">
    <subcellularLocation>
        <location evidence="1">Membrane</location>
    </subcellularLocation>
</comment>
<dbReference type="OrthoDB" id="4137487at2759"/>
<evidence type="ECO:0000313" key="7">
    <source>
        <dbReference type="EMBL" id="VDK37062.1"/>
    </source>
</evidence>
<evidence type="ECO:0000256" key="5">
    <source>
        <dbReference type="SAM" id="Phobius"/>
    </source>
</evidence>
<evidence type="ECO:0000313" key="8">
    <source>
        <dbReference type="Proteomes" id="UP000282613"/>
    </source>
</evidence>
<keyword evidence="4 5" id="KW-0472">Membrane</keyword>
<keyword evidence="3 5" id="KW-1133">Transmembrane helix</keyword>
<proteinExistence type="predicted"/>
<dbReference type="SUPFAM" id="SSF81321">
    <property type="entry name" value="Family A G protein-coupled receptor-like"/>
    <property type="match status" value="1"/>
</dbReference>
<feature type="transmembrane region" description="Helical" evidence="5">
    <location>
        <begin position="261"/>
        <end position="285"/>
    </location>
</feature>
<keyword evidence="8" id="KW-1185">Reference proteome</keyword>
<feature type="transmembrane region" description="Helical" evidence="5">
    <location>
        <begin position="114"/>
        <end position="139"/>
    </location>
</feature>
<feature type="transmembrane region" description="Helical" evidence="5">
    <location>
        <begin position="160"/>
        <end position="185"/>
    </location>
</feature>
<reference evidence="9" key="1">
    <citation type="submission" date="2017-02" db="UniProtKB">
        <authorList>
            <consortium name="WormBaseParasite"/>
        </authorList>
    </citation>
    <scope>IDENTIFICATION</scope>
</reference>
<dbReference type="WBParaSite" id="TASK_0000662801-mRNA-1">
    <property type="protein sequence ID" value="TASK_0000662801-mRNA-1"/>
    <property type="gene ID" value="TASK_0000662801"/>
</dbReference>
<feature type="domain" description="G-protein coupled receptors family 1 profile" evidence="6">
    <location>
        <begin position="54"/>
        <end position="322"/>
    </location>
</feature>
<evidence type="ECO:0000259" key="6">
    <source>
        <dbReference type="PROSITE" id="PS50262"/>
    </source>
</evidence>
<feature type="transmembrane region" description="Helical" evidence="5">
    <location>
        <begin position="205"/>
        <end position="225"/>
    </location>
</feature>
<dbReference type="PANTHER" id="PTHR46641">
    <property type="entry name" value="FMRFAMIDE RECEPTOR-RELATED"/>
    <property type="match status" value="1"/>
</dbReference>
<reference evidence="7 8" key="2">
    <citation type="submission" date="2018-11" db="EMBL/GenBank/DDBJ databases">
        <authorList>
            <consortium name="Pathogen Informatics"/>
        </authorList>
    </citation>
    <scope>NUCLEOTIDE SEQUENCE [LARGE SCALE GENOMIC DNA]</scope>
</reference>
<dbReference type="InterPro" id="IPR052954">
    <property type="entry name" value="GPCR-Ligand_Int"/>
</dbReference>
<evidence type="ECO:0000256" key="2">
    <source>
        <dbReference type="ARBA" id="ARBA00022692"/>
    </source>
</evidence>
<dbReference type="EMBL" id="UYRS01018520">
    <property type="protein sequence ID" value="VDK37062.1"/>
    <property type="molecule type" value="Genomic_DNA"/>
</dbReference>